<evidence type="ECO:0000313" key="1">
    <source>
        <dbReference type="EnsemblPlants" id="AET3Gv21208500.4"/>
    </source>
</evidence>
<organism evidence="1 2">
    <name type="scientific">Aegilops tauschii subsp. strangulata</name>
    <name type="common">Goatgrass</name>
    <dbReference type="NCBI Taxonomy" id="200361"/>
    <lineage>
        <taxon>Eukaryota</taxon>
        <taxon>Viridiplantae</taxon>
        <taxon>Streptophyta</taxon>
        <taxon>Embryophyta</taxon>
        <taxon>Tracheophyta</taxon>
        <taxon>Spermatophyta</taxon>
        <taxon>Magnoliopsida</taxon>
        <taxon>Liliopsida</taxon>
        <taxon>Poales</taxon>
        <taxon>Poaceae</taxon>
        <taxon>BOP clade</taxon>
        <taxon>Pooideae</taxon>
        <taxon>Triticodae</taxon>
        <taxon>Triticeae</taxon>
        <taxon>Triticinae</taxon>
        <taxon>Aegilops</taxon>
    </lineage>
</organism>
<protein>
    <submittedName>
        <fullName evidence="1">Uncharacterized protein</fullName>
    </submittedName>
</protein>
<accession>A0A453GTP7</accession>
<name>A0A453GTP7_AEGTS</name>
<dbReference type="Gramene" id="AET3Gv21208500.4">
    <property type="protein sequence ID" value="AET3Gv21208500.4"/>
    <property type="gene ID" value="AET3Gv21208500"/>
</dbReference>
<reference evidence="1" key="3">
    <citation type="journal article" date="2017" name="Nature">
        <title>Genome sequence of the progenitor of the wheat D genome Aegilops tauschii.</title>
        <authorList>
            <person name="Luo M.C."/>
            <person name="Gu Y.Q."/>
            <person name="Puiu D."/>
            <person name="Wang H."/>
            <person name="Twardziok S.O."/>
            <person name="Deal K.R."/>
            <person name="Huo N."/>
            <person name="Zhu T."/>
            <person name="Wang L."/>
            <person name="Wang Y."/>
            <person name="McGuire P.E."/>
            <person name="Liu S."/>
            <person name="Long H."/>
            <person name="Ramasamy R.K."/>
            <person name="Rodriguez J.C."/>
            <person name="Van S.L."/>
            <person name="Yuan L."/>
            <person name="Wang Z."/>
            <person name="Xia Z."/>
            <person name="Xiao L."/>
            <person name="Anderson O.D."/>
            <person name="Ouyang S."/>
            <person name="Liang Y."/>
            <person name="Zimin A.V."/>
            <person name="Pertea G."/>
            <person name="Qi P."/>
            <person name="Bennetzen J.L."/>
            <person name="Dai X."/>
            <person name="Dawson M.W."/>
            <person name="Muller H.G."/>
            <person name="Kugler K."/>
            <person name="Rivarola-Duarte L."/>
            <person name="Spannagl M."/>
            <person name="Mayer K.F.X."/>
            <person name="Lu F.H."/>
            <person name="Bevan M.W."/>
            <person name="Leroy P."/>
            <person name="Li P."/>
            <person name="You F.M."/>
            <person name="Sun Q."/>
            <person name="Liu Z."/>
            <person name="Lyons E."/>
            <person name="Wicker T."/>
            <person name="Salzberg S.L."/>
            <person name="Devos K.M."/>
            <person name="Dvorak J."/>
        </authorList>
    </citation>
    <scope>NUCLEOTIDE SEQUENCE [LARGE SCALE GENOMIC DNA]</scope>
    <source>
        <strain evidence="1">cv. AL8/78</strain>
    </source>
</reference>
<proteinExistence type="predicted"/>
<dbReference type="EnsemblPlants" id="AET3Gv21208500.4">
    <property type="protein sequence ID" value="AET3Gv21208500.4"/>
    <property type="gene ID" value="AET3Gv21208500"/>
</dbReference>
<sequence length="139" mass="14387">PMDAAAGGHRWTEEVDDLVDAGDVDGAISLLESVVSSLSTAAPSPPPAGADLRLATALGDLAGLHASRGNTLQADAIRSRAIVLRLRAEKEAPRPQALGFVPPPIPSSVLASEPNLGLLDLDLPIWKNCDVFSVNSSSF</sequence>
<keyword evidence="2" id="KW-1185">Reference proteome</keyword>
<dbReference type="Proteomes" id="UP000015105">
    <property type="component" value="Chromosome 3D"/>
</dbReference>
<reference evidence="1" key="5">
    <citation type="journal article" date="2021" name="G3 (Bethesda)">
        <title>Aegilops tauschii genome assembly Aet v5.0 features greater sequence contiguity and improved annotation.</title>
        <authorList>
            <person name="Wang L."/>
            <person name="Zhu T."/>
            <person name="Rodriguez J.C."/>
            <person name="Deal K.R."/>
            <person name="Dubcovsky J."/>
            <person name="McGuire P.E."/>
            <person name="Lux T."/>
            <person name="Spannagl M."/>
            <person name="Mayer K.F.X."/>
            <person name="Baldrich P."/>
            <person name="Meyers B.C."/>
            <person name="Huo N."/>
            <person name="Gu Y.Q."/>
            <person name="Zhou H."/>
            <person name="Devos K.M."/>
            <person name="Bennetzen J.L."/>
            <person name="Unver T."/>
            <person name="Budak H."/>
            <person name="Gulick P.J."/>
            <person name="Galiba G."/>
            <person name="Kalapos B."/>
            <person name="Nelson D.R."/>
            <person name="Li P."/>
            <person name="You F.M."/>
            <person name="Luo M.C."/>
            <person name="Dvorak J."/>
        </authorList>
    </citation>
    <scope>NUCLEOTIDE SEQUENCE [LARGE SCALE GENOMIC DNA]</scope>
    <source>
        <strain evidence="1">cv. AL8/78</strain>
    </source>
</reference>
<reference evidence="2" key="2">
    <citation type="journal article" date="2017" name="Nat. Plants">
        <title>The Aegilops tauschii genome reveals multiple impacts of transposons.</title>
        <authorList>
            <person name="Zhao G."/>
            <person name="Zou C."/>
            <person name="Li K."/>
            <person name="Wang K."/>
            <person name="Li T."/>
            <person name="Gao L."/>
            <person name="Zhang X."/>
            <person name="Wang H."/>
            <person name="Yang Z."/>
            <person name="Liu X."/>
            <person name="Jiang W."/>
            <person name="Mao L."/>
            <person name="Kong X."/>
            <person name="Jiao Y."/>
            <person name="Jia J."/>
        </authorList>
    </citation>
    <scope>NUCLEOTIDE SEQUENCE [LARGE SCALE GENOMIC DNA]</scope>
    <source>
        <strain evidence="2">cv. AL8/78</strain>
    </source>
</reference>
<evidence type="ECO:0000313" key="2">
    <source>
        <dbReference type="Proteomes" id="UP000015105"/>
    </source>
</evidence>
<reference evidence="1" key="4">
    <citation type="submission" date="2019-03" db="UniProtKB">
        <authorList>
            <consortium name="EnsemblPlants"/>
        </authorList>
    </citation>
    <scope>IDENTIFICATION</scope>
</reference>
<reference evidence="2" key="1">
    <citation type="journal article" date="2014" name="Science">
        <title>Ancient hybridizations among the ancestral genomes of bread wheat.</title>
        <authorList>
            <consortium name="International Wheat Genome Sequencing Consortium,"/>
            <person name="Marcussen T."/>
            <person name="Sandve S.R."/>
            <person name="Heier L."/>
            <person name="Spannagl M."/>
            <person name="Pfeifer M."/>
            <person name="Jakobsen K.S."/>
            <person name="Wulff B.B."/>
            <person name="Steuernagel B."/>
            <person name="Mayer K.F."/>
            <person name="Olsen O.A."/>
        </authorList>
    </citation>
    <scope>NUCLEOTIDE SEQUENCE [LARGE SCALE GENOMIC DNA]</scope>
    <source>
        <strain evidence="2">cv. AL8/78</strain>
    </source>
</reference>
<dbReference type="AlphaFoldDB" id="A0A453GTP7"/>